<proteinExistence type="predicted"/>
<dbReference type="SMR" id="Q30V19"/>
<dbReference type="PROSITE" id="PS50987">
    <property type="entry name" value="HTH_ARSR_2"/>
    <property type="match status" value="1"/>
</dbReference>
<name>Q30V19_OLEA2</name>
<keyword evidence="3" id="KW-1185">Reference proteome</keyword>
<dbReference type="InterPro" id="IPR001845">
    <property type="entry name" value="HTH_ArsR_DNA-bd_dom"/>
</dbReference>
<dbReference type="SUPFAM" id="SSF46785">
    <property type="entry name" value="Winged helix' DNA-binding domain"/>
    <property type="match status" value="1"/>
</dbReference>
<dbReference type="Proteomes" id="UP000002710">
    <property type="component" value="Chromosome"/>
</dbReference>
<evidence type="ECO:0000313" key="3">
    <source>
        <dbReference type="Proteomes" id="UP000002710"/>
    </source>
</evidence>
<dbReference type="STRING" id="207559.Dde_3684"/>
<feature type="domain" description="HTH arsR-type" evidence="1">
    <location>
        <begin position="1"/>
        <end position="92"/>
    </location>
</feature>
<evidence type="ECO:0000259" key="1">
    <source>
        <dbReference type="PROSITE" id="PS50987"/>
    </source>
</evidence>
<reference evidence="2 3" key="1">
    <citation type="journal article" date="2011" name="J. Bacteriol.">
        <title>Complete genome sequence and updated annotation of Desulfovibrio alaskensis G20.</title>
        <authorList>
            <person name="Hauser L.J."/>
            <person name="Land M.L."/>
            <person name="Brown S.D."/>
            <person name="Larimer F."/>
            <person name="Keller K.L."/>
            <person name="Rapp-Giles B.J."/>
            <person name="Price M.N."/>
            <person name="Lin M."/>
            <person name="Bruce D.C."/>
            <person name="Detter J.C."/>
            <person name="Tapia R."/>
            <person name="Han C.S."/>
            <person name="Goodwin L.A."/>
            <person name="Cheng J.F."/>
            <person name="Pitluck S."/>
            <person name="Copeland A."/>
            <person name="Lucas S."/>
            <person name="Nolan M."/>
            <person name="Lapidus A.L."/>
            <person name="Palumbo A.V."/>
            <person name="Wall J.D."/>
        </authorList>
    </citation>
    <scope>NUCLEOTIDE SEQUENCE [LARGE SCALE GENOMIC DNA]</scope>
    <source>
        <strain evidence="3">ATCC BAA 1058 / DSM 17464 / G20</strain>
    </source>
</reference>
<dbReference type="EMBL" id="CP000112">
    <property type="protein sequence ID" value="ABB40477.1"/>
    <property type="molecule type" value="Genomic_DNA"/>
</dbReference>
<organism evidence="2 3">
    <name type="scientific">Oleidesulfovibrio alaskensis (strain ATCC BAA-1058 / DSM 17464 / G20)</name>
    <name type="common">Desulfovibrio alaskensis</name>
    <dbReference type="NCBI Taxonomy" id="207559"/>
    <lineage>
        <taxon>Bacteria</taxon>
        <taxon>Pseudomonadati</taxon>
        <taxon>Thermodesulfobacteriota</taxon>
        <taxon>Desulfovibrionia</taxon>
        <taxon>Desulfovibrionales</taxon>
        <taxon>Desulfovibrionaceae</taxon>
        <taxon>Oleidesulfovibrio</taxon>
    </lineage>
</organism>
<accession>Q30V19</accession>
<dbReference type="Gene3D" id="1.10.10.10">
    <property type="entry name" value="Winged helix-like DNA-binding domain superfamily/Winged helix DNA-binding domain"/>
    <property type="match status" value="1"/>
</dbReference>
<dbReference type="KEGG" id="dde:Dde_3684"/>
<dbReference type="DNASU" id="3758671"/>
<dbReference type="GO" id="GO:0003700">
    <property type="term" value="F:DNA-binding transcription factor activity"/>
    <property type="evidence" value="ECO:0007669"/>
    <property type="project" value="InterPro"/>
</dbReference>
<dbReference type="AlphaFoldDB" id="Q30V19"/>
<dbReference type="InterPro" id="IPR036388">
    <property type="entry name" value="WH-like_DNA-bd_sf"/>
</dbReference>
<dbReference type="HOGENOM" id="CLU_094593_2_0_7"/>
<sequence length="176" mass="20190">MNMLSSLFTSKTRVKLLIKLFLNPDVSSYLRELASEFELSPNALKEELDGLSQAGYLNKEKKGRYIFYNANRSHPFFPEISSIVRKHMGIDGLVEIIVNHLGTVLEVYILDDYANGVDSGLIDVLIVGDVDPEKVHTLCVNAEKHLKRRVRTLILTETQFEDSRDVIMKRPHWKIF</sequence>
<dbReference type="InterPro" id="IPR036390">
    <property type="entry name" value="WH_DNA-bd_sf"/>
</dbReference>
<evidence type="ECO:0000313" key="2">
    <source>
        <dbReference type="EMBL" id="ABB40477.1"/>
    </source>
</evidence>
<protein>
    <recommendedName>
        <fullName evidence="1">HTH arsR-type domain-containing protein</fullName>
    </recommendedName>
</protein>
<gene>
    <name evidence="2" type="ordered locus">Dde_3684</name>
</gene>
<dbReference type="eggNOG" id="COG2345">
    <property type="taxonomic scope" value="Bacteria"/>
</dbReference>